<evidence type="ECO:0000313" key="2">
    <source>
        <dbReference type="EMBL" id="ECQ3010754.1"/>
    </source>
</evidence>
<dbReference type="Pfam" id="PF12883">
    <property type="entry name" value="DUF3828"/>
    <property type="match status" value="1"/>
</dbReference>
<dbReference type="InterPro" id="IPR024289">
    <property type="entry name" value="DUF3828"/>
</dbReference>
<name>A0A5Y7W136_SALER</name>
<evidence type="ECO:0000259" key="1">
    <source>
        <dbReference type="Pfam" id="PF12883"/>
    </source>
</evidence>
<gene>
    <name evidence="3" type="ORF">CBX91_04700</name>
    <name evidence="2" type="ORF">FZ370_02255</name>
</gene>
<reference evidence="2" key="1">
    <citation type="submission" date="2019-08" db="EMBL/GenBank/DDBJ databases">
        <authorList>
            <consortium name="PulseNet: The National Subtyping Network for Foodborne Disease Surveillance"/>
            <person name="Tarr C.L."/>
            <person name="Trees E."/>
            <person name="Katz L.S."/>
            <person name="Carleton-Romer H.A."/>
            <person name="Stroika S."/>
            <person name="Kucerova Z."/>
            <person name="Roache K.F."/>
            <person name="Sabol A.L."/>
            <person name="Besser J."/>
            <person name="Gerner-Smidt P."/>
        </authorList>
    </citation>
    <scope>NUCLEOTIDE SEQUENCE</scope>
    <source>
        <strain evidence="3">2014K-0489</strain>
        <strain evidence="2">PNUSAS094603</strain>
    </source>
</reference>
<comment type="caution">
    <text evidence="2">The sequence shown here is derived from an EMBL/GenBank/DDBJ whole genome shotgun (WGS) entry which is preliminary data.</text>
</comment>
<dbReference type="Gene3D" id="3.10.450.50">
    <property type="match status" value="1"/>
</dbReference>
<accession>A0A5Y7W136</accession>
<organism evidence="2">
    <name type="scientific">Salmonella enterica</name>
    <name type="common">Salmonella choleraesuis</name>
    <dbReference type="NCBI Taxonomy" id="28901"/>
    <lineage>
        <taxon>Bacteria</taxon>
        <taxon>Pseudomonadati</taxon>
        <taxon>Pseudomonadota</taxon>
        <taxon>Gammaproteobacteria</taxon>
        <taxon>Enterobacterales</taxon>
        <taxon>Enterobacteriaceae</taxon>
        <taxon>Salmonella</taxon>
    </lineage>
</organism>
<evidence type="ECO:0000313" key="3">
    <source>
        <dbReference type="EMBL" id="EDH4583478.1"/>
    </source>
</evidence>
<proteinExistence type="predicted"/>
<dbReference type="EMBL" id="AAMHSF010000001">
    <property type="protein sequence ID" value="EDH4583478.1"/>
    <property type="molecule type" value="Genomic_DNA"/>
</dbReference>
<protein>
    <submittedName>
        <fullName evidence="2">DUF3828 domain-containing protein</fullName>
    </submittedName>
</protein>
<feature type="domain" description="DUF3828" evidence="1">
    <location>
        <begin position="126"/>
        <end position="193"/>
    </location>
</feature>
<dbReference type="AlphaFoldDB" id="A0A5Y7W136"/>
<dbReference type="EMBL" id="AAKAJM010000001">
    <property type="protein sequence ID" value="ECQ3010754.1"/>
    <property type="molecule type" value="Genomic_DNA"/>
</dbReference>
<sequence length="202" mass="23229">MARESQPARTGLTLYPILKDGVTLCLKSIRIFAMNHSKKIYTLLTTVLLLVNFTVHSATDHNGSPVQVAKEFYSVYMDYYFRMVPPDATIFNSMMNKYVTPRFNKEIKESRICEGGHDPVCNIDGVEPGLGYVYIIRAQDAYDDWKEIKAEIIKSGKERSSVKVYLGRRETQQIIIVSMIKNNGQWQIDNVSDFRPAPYRFQ</sequence>